<sequence>MLAEPVLEKLEDMQAWLEKETCLTEYTLPPCYIAKLKRRLIGNKLKKFSVLLDNYYSVLNQLASSSAPSLHVGMGEQEEQIGIKK</sequence>
<proteinExistence type="predicted"/>
<accession>A0A2U8I819</accession>
<dbReference type="KEGG" id="fsm:CCS41_05825"/>
<dbReference type="AlphaFoldDB" id="A0A2U8I819"/>
<organism evidence="1 2">
    <name type="scientific">Candidatus Fukatsuia symbiotica</name>
    <dbReference type="NCBI Taxonomy" id="1878942"/>
    <lineage>
        <taxon>Bacteria</taxon>
        <taxon>Pseudomonadati</taxon>
        <taxon>Pseudomonadota</taxon>
        <taxon>Gammaproteobacteria</taxon>
        <taxon>Enterobacterales</taxon>
        <taxon>Yersiniaceae</taxon>
        <taxon>Candidatus Fukatsuia</taxon>
    </lineage>
</organism>
<name>A0A2U8I819_9GAMM</name>
<reference evidence="1 2" key="1">
    <citation type="submission" date="2017-05" db="EMBL/GenBank/DDBJ databases">
        <title>Genome sequence of Candidatus Fukatsuia symbiotica and Candidatus Hamiltonella defensa from Acyrthosiphon pisum strain 5D.</title>
        <authorList>
            <person name="Patel V.A."/>
            <person name="Chevignon G."/>
            <person name="Russell J.A."/>
            <person name="Oliver K.M."/>
        </authorList>
    </citation>
    <scope>NUCLEOTIDE SEQUENCE [LARGE SCALE GENOMIC DNA]</scope>
    <source>
        <strain evidence="1 2">5D</strain>
    </source>
</reference>
<evidence type="ECO:0000313" key="2">
    <source>
        <dbReference type="Proteomes" id="UP000261875"/>
    </source>
</evidence>
<gene>
    <name evidence="1" type="ORF">CCS41_05825</name>
</gene>
<keyword evidence="2" id="KW-1185">Reference proteome</keyword>
<protein>
    <submittedName>
        <fullName evidence="1">Uncharacterized protein</fullName>
    </submittedName>
</protein>
<evidence type="ECO:0000313" key="1">
    <source>
        <dbReference type="EMBL" id="AWK14104.1"/>
    </source>
</evidence>
<dbReference type="RefSeq" id="WP_119797334.1">
    <property type="nucleotide sequence ID" value="NZ_FQSP02000109.1"/>
</dbReference>
<dbReference type="Proteomes" id="UP000261875">
    <property type="component" value="Chromosome"/>
</dbReference>
<dbReference type="EMBL" id="CP021659">
    <property type="protein sequence ID" value="AWK14104.1"/>
    <property type="molecule type" value="Genomic_DNA"/>
</dbReference>